<dbReference type="GO" id="GO:0005737">
    <property type="term" value="C:cytoplasm"/>
    <property type="evidence" value="ECO:0007669"/>
    <property type="project" value="UniProtKB-SubCell"/>
</dbReference>
<name>A0A1G1V449_9BACT</name>
<reference evidence="19 20" key="1">
    <citation type="journal article" date="2016" name="Nat. Commun.">
        <title>Thousands of microbial genomes shed light on interconnected biogeochemical processes in an aquifer system.</title>
        <authorList>
            <person name="Anantharaman K."/>
            <person name="Brown C.T."/>
            <person name="Hug L.A."/>
            <person name="Sharon I."/>
            <person name="Castelle C.J."/>
            <person name="Probst A.J."/>
            <person name="Thomas B.C."/>
            <person name="Singh A."/>
            <person name="Wilkins M.J."/>
            <person name="Karaoz U."/>
            <person name="Brodie E.L."/>
            <person name="Williams K.H."/>
            <person name="Hubbard S.S."/>
            <person name="Banfield J.F."/>
        </authorList>
    </citation>
    <scope>NUCLEOTIDE SEQUENCE [LARGE SCALE GENOMIC DNA]</scope>
</reference>
<dbReference type="PANTHER" id="PTHR11207:SF0">
    <property type="entry name" value="RIBONUCLEASE 3"/>
    <property type="match status" value="1"/>
</dbReference>
<keyword evidence="12 15" id="KW-0378">Hydrolase</keyword>
<dbReference type="NCBIfam" id="TIGR02191">
    <property type="entry name" value="RNaseIII"/>
    <property type="match status" value="1"/>
</dbReference>
<evidence type="ECO:0000256" key="10">
    <source>
        <dbReference type="ARBA" id="ARBA00022723"/>
    </source>
</evidence>
<keyword evidence="10 15" id="KW-0479">Metal-binding</keyword>
<keyword evidence="15" id="KW-0699">rRNA-binding</keyword>
<keyword evidence="7 15" id="KW-0507">mRNA processing</keyword>
<dbReference type="InterPro" id="IPR011907">
    <property type="entry name" value="RNase_III"/>
</dbReference>
<keyword evidence="9 15" id="KW-0540">Nuclease</keyword>
<evidence type="ECO:0000313" key="20">
    <source>
        <dbReference type="Proteomes" id="UP000178272"/>
    </source>
</evidence>
<dbReference type="SUPFAM" id="SSF54768">
    <property type="entry name" value="dsRNA-binding domain-like"/>
    <property type="match status" value="1"/>
</dbReference>
<evidence type="ECO:0000256" key="1">
    <source>
        <dbReference type="ARBA" id="ARBA00000109"/>
    </source>
</evidence>
<dbReference type="PROSITE" id="PS50142">
    <property type="entry name" value="RNASE_3_2"/>
    <property type="match status" value="1"/>
</dbReference>
<keyword evidence="5 15" id="KW-0963">Cytoplasm</keyword>
<dbReference type="EC" id="3.1.26.3" evidence="15"/>
<dbReference type="HAMAP" id="MF_00104">
    <property type="entry name" value="RNase_III"/>
    <property type="match status" value="1"/>
</dbReference>
<dbReference type="SUPFAM" id="SSF69065">
    <property type="entry name" value="RNase III domain-like"/>
    <property type="match status" value="1"/>
</dbReference>
<evidence type="ECO:0000256" key="9">
    <source>
        <dbReference type="ARBA" id="ARBA00022722"/>
    </source>
</evidence>
<evidence type="ECO:0000256" key="3">
    <source>
        <dbReference type="ARBA" id="ARBA00010183"/>
    </source>
</evidence>
<evidence type="ECO:0000256" key="2">
    <source>
        <dbReference type="ARBA" id="ARBA00004496"/>
    </source>
</evidence>
<dbReference type="CDD" id="cd00593">
    <property type="entry name" value="RIBOc"/>
    <property type="match status" value="1"/>
</dbReference>
<evidence type="ECO:0000256" key="16">
    <source>
        <dbReference type="SAM" id="MobiDB-lite"/>
    </source>
</evidence>
<feature type="binding site" evidence="15">
    <location>
        <position position="128"/>
    </location>
    <ligand>
        <name>Mg(2+)</name>
        <dbReference type="ChEBI" id="CHEBI:18420"/>
    </ligand>
</feature>
<evidence type="ECO:0000256" key="6">
    <source>
        <dbReference type="ARBA" id="ARBA00022552"/>
    </source>
</evidence>
<dbReference type="GO" id="GO:0008033">
    <property type="term" value="P:tRNA processing"/>
    <property type="evidence" value="ECO:0007669"/>
    <property type="project" value="UniProtKB-KW"/>
</dbReference>
<keyword evidence="6 15" id="KW-0698">rRNA processing</keyword>
<feature type="domain" description="RNase III" evidence="18">
    <location>
        <begin position="14"/>
        <end position="139"/>
    </location>
</feature>
<keyword evidence="14 15" id="KW-0694">RNA-binding</keyword>
<feature type="domain" description="DRBM" evidence="17">
    <location>
        <begin position="165"/>
        <end position="234"/>
    </location>
</feature>
<accession>A0A1G1V449</accession>
<evidence type="ECO:0000256" key="13">
    <source>
        <dbReference type="ARBA" id="ARBA00022842"/>
    </source>
</evidence>
<comment type="subcellular location">
    <subcellularLocation>
        <location evidence="2 15">Cytoplasm</location>
    </subcellularLocation>
</comment>
<dbReference type="FunFam" id="3.30.160.20:FF:000003">
    <property type="entry name" value="Ribonuclease 3"/>
    <property type="match status" value="1"/>
</dbReference>
<comment type="similarity">
    <text evidence="3">Belongs to the ribonuclease III family.</text>
</comment>
<dbReference type="GO" id="GO:0006364">
    <property type="term" value="P:rRNA processing"/>
    <property type="evidence" value="ECO:0007669"/>
    <property type="project" value="UniProtKB-UniRule"/>
</dbReference>
<dbReference type="Gene3D" id="1.10.1520.10">
    <property type="entry name" value="Ribonuclease III domain"/>
    <property type="match status" value="1"/>
</dbReference>
<evidence type="ECO:0000256" key="14">
    <source>
        <dbReference type="ARBA" id="ARBA00022884"/>
    </source>
</evidence>
<dbReference type="InterPro" id="IPR014720">
    <property type="entry name" value="dsRBD_dom"/>
</dbReference>
<dbReference type="AlphaFoldDB" id="A0A1G1V449"/>
<feature type="active site" evidence="15">
    <location>
        <position position="56"/>
    </location>
</feature>
<keyword evidence="8 15" id="KW-0819">tRNA processing</keyword>
<comment type="subunit">
    <text evidence="4 15">Homodimer.</text>
</comment>
<sequence>MSQKIWNNSQEVVFEQTTGVNFINKVLLHQAFIHKSFLNESSEEKESNERLEFLGDAILEFIVSEHVYNRFPGEDEGHLTALRSKLVNTLSLASSARALNLGALLFLSRGEEKSKGRENTSLLANTFEALVGAIYVDQGLPEAKKFITAYILEKIPEVVKKSLKDPKSLLQEYVQAAGFAAPVYRTVTSVGPDHAKIFTIQVFVNRLPYATGSGSSKQQAAQDAADNALKKWEEESTP</sequence>
<dbReference type="GO" id="GO:0019843">
    <property type="term" value="F:rRNA binding"/>
    <property type="evidence" value="ECO:0007669"/>
    <property type="project" value="UniProtKB-KW"/>
</dbReference>
<feature type="binding site" evidence="15">
    <location>
        <position position="52"/>
    </location>
    <ligand>
        <name>Mg(2+)</name>
        <dbReference type="ChEBI" id="CHEBI:18420"/>
    </ligand>
</feature>
<evidence type="ECO:0000256" key="8">
    <source>
        <dbReference type="ARBA" id="ARBA00022694"/>
    </source>
</evidence>
<feature type="compositionally biased region" description="Basic and acidic residues" evidence="16">
    <location>
        <begin position="228"/>
        <end position="238"/>
    </location>
</feature>
<dbReference type="EMBL" id="MHCA01000060">
    <property type="protein sequence ID" value="OGY10148.1"/>
    <property type="molecule type" value="Genomic_DNA"/>
</dbReference>
<evidence type="ECO:0000259" key="18">
    <source>
        <dbReference type="PROSITE" id="PS50142"/>
    </source>
</evidence>
<dbReference type="GO" id="GO:0010468">
    <property type="term" value="P:regulation of gene expression"/>
    <property type="evidence" value="ECO:0007669"/>
    <property type="project" value="TreeGrafter"/>
</dbReference>
<dbReference type="STRING" id="1797517.A3F61_02185"/>
<comment type="catalytic activity">
    <reaction evidence="1 15">
        <text>Endonucleolytic cleavage to 5'-phosphomonoester.</text>
        <dbReference type="EC" id="3.1.26.3"/>
    </reaction>
</comment>
<dbReference type="PROSITE" id="PS50137">
    <property type="entry name" value="DS_RBD"/>
    <property type="match status" value="1"/>
</dbReference>
<dbReference type="Pfam" id="PF00035">
    <property type="entry name" value="dsrm"/>
    <property type="match status" value="1"/>
</dbReference>
<dbReference type="Pfam" id="PF14622">
    <property type="entry name" value="Ribonucleas_3_3"/>
    <property type="match status" value="1"/>
</dbReference>
<feature type="binding site" evidence="15">
    <location>
        <position position="125"/>
    </location>
    <ligand>
        <name>Mg(2+)</name>
        <dbReference type="ChEBI" id="CHEBI:18420"/>
    </ligand>
</feature>
<dbReference type="InterPro" id="IPR000999">
    <property type="entry name" value="RNase_III_dom"/>
</dbReference>
<dbReference type="PANTHER" id="PTHR11207">
    <property type="entry name" value="RIBONUCLEASE III"/>
    <property type="match status" value="1"/>
</dbReference>
<dbReference type="PROSITE" id="PS00517">
    <property type="entry name" value="RNASE_3_1"/>
    <property type="match status" value="1"/>
</dbReference>
<dbReference type="GO" id="GO:0006397">
    <property type="term" value="P:mRNA processing"/>
    <property type="evidence" value="ECO:0007669"/>
    <property type="project" value="UniProtKB-UniRule"/>
</dbReference>
<dbReference type="Proteomes" id="UP000178272">
    <property type="component" value="Unassembled WGS sequence"/>
</dbReference>
<dbReference type="GO" id="GO:0003725">
    <property type="term" value="F:double-stranded RNA binding"/>
    <property type="evidence" value="ECO:0007669"/>
    <property type="project" value="TreeGrafter"/>
</dbReference>
<keyword evidence="13 15" id="KW-0460">Magnesium</keyword>
<feature type="active site" evidence="15">
    <location>
        <position position="128"/>
    </location>
</feature>
<feature type="compositionally biased region" description="Low complexity" evidence="16">
    <location>
        <begin position="218"/>
        <end position="227"/>
    </location>
</feature>
<dbReference type="SMART" id="SM00358">
    <property type="entry name" value="DSRM"/>
    <property type="match status" value="1"/>
</dbReference>
<dbReference type="InterPro" id="IPR036389">
    <property type="entry name" value="RNase_III_sf"/>
</dbReference>
<evidence type="ECO:0000256" key="4">
    <source>
        <dbReference type="ARBA" id="ARBA00011738"/>
    </source>
</evidence>
<dbReference type="CDD" id="cd10845">
    <property type="entry name" value="DSRM_RNAse_III_family"/>
    <property type="match status" value="1"/>
</dbReference>
<evidence type="ECO:0000313" key="19">
    <source>
        <dbReference type="EMBL" id="OGY10148.1"/>
    </source>
</evidence>
<dbReference type="GO" id="GO:0042802">
    <property type="term" value="F:identical protein binding"/>
    <property type="evidence" value="ECO:0007669"/>
    <property type="project" value="UniProtKB-ARBA"/>
</dbReference>
<evidence type="ECO:0000256" key="11">
    <source>
        <dbReference type="ARBA" id="ARBA00022759"/>
    </source>
</evidence>
<dbReference type="SMART" id="SM00535">
    <property type="entry name" value="RIBOc"/>
    <property type="match status" value="1"/>
</dbReference>
<dbReference type="GO" id="GO:0004525">
    <property type="term" value="F:ribonuclease III activity"/>
    <property type="evidence" value="ECO:0007669"/>
    <property type="project" value="UniProtKB-UniRule"/>
</dbReference>
<organism evidence="19 20">
    <name type="scientific">Candidatus Blackburnbacteria bacterium RIFCSPHIGHO2_12_FULL_41_13b</name>
    <dbReference type="NCBI Taxonomy" id="1797517"/>
    <lineage>
        <taxon>Bacteria</taxon>
        <taxon>Candidatus Blackburniibacteriota</taxon>
    </lineage>
</organism>
<feature type="region of interest" description="Disordered" evidence="16">
    <location>
        <begin position="212"/>
        <end position="238"/>
    </location>
</feature>
<evidence type="ECO:0000256" key="12">
    <source>
        <dbReference type="ARBA" id="ARBA00022801"/>
    </source>
</evidence>
<evidence type="ECO:0000256" key="7">
    <source>
        <dbReference type="ARBA" id="ARBA00022664"/>
    </source>
</evidence>
<protein>
    <recommendedName>
        <fullName evidence="15">Ribonuclease 3</fullName>
        <ecNumber evidence="15">3.1.26.3</ecNumber>
    </recommendedName>
    <alternativeName>
        <fullName evidence="15">Ribonuclease III</fullName>
        <shortName evidence="15">RNase III</shortName>
    </alternativeName>
</protein>
<dbReference type="Gene3D" id="3.30.160.20">
    <property type="match status" value="1"/>
</dbReference>
<dbReference type="FunFam" id="1.10.1520.10:FF:000001">
    <property type="entry name" value="Ribonuclease 3"/>
    <property type="match status" value="1"/>
</dbReference>
<evidence type="ECO:0000256" key="5">
    <source>
        <dbReference type="ARBA" id="ARBA00022490"/>
    </source>
</evidence>
<gene>
    <name evidence="15" type="primary">rnc</name>
    <name evidence="19" type="ORF">A3F61_02185</name>
</gene>
<evidence type="ECO:0000256" key="15">
    <source>
        <dbReference type="HAMAP-Rule" id="MF_00104"/>
    </source>
</evidence>
<dbReference type="GO" id="GO:0046872">
    <property type="term" value="F:metal ion binding"/>
    <property type="evidence" value="ECO:0007669"/>
    <property type="project" value="UniProtKB-KW"/>
</dbReference>
<comment type="function">
    <text evidence="15">Digests double-stranded RNA. Involved in the processing of primary rRNA transcript to yield the immediate precursors to the large and small rRNAs (23S and 16S). Processes some mRNAs, and tRNAs when they are encoded in the rRNA operon. Processes pre-crRNA and tracrRNA of type II CRISPR loci if present in the organism.</text>
</comment>
<keyword evidence="11 15" id="KW-0255">Endonuclease</keyword>
<evidence type="ECO:0000259" key="17">
    <source>
        <dbReference type="PROSITE" id="PS50137"/>
    </source>
</evidence>
<comment type="cofactor">
    <cofactor evidence="15">
        <name>Mg(2+)</name>
        <dbReference type="ChEBI" id="CHEBI:18420"/>
    </cofactor>
</comment>
<comment type="caution">
    <text evidence="19">The sequence shown here is derived from an EMBL/GenBank/DDBJ whole genome shotgun (WGS) entry which is preliminary data.</text>
</comment>
<proteinExistence type="inferred from homology"/>